<dbReference type="SUPFAM" id="SSF46785">
    <property type="entry name" value="Winged helix' DNA-binding domain"/>
    <property type="match status" value="1"/>
</dbReference>
<reference evidence="5 6" key="1">
    <citation type="submission" date="2024-10" db="EMBL/GenBank/DDBJ databases">
        <title>The Natural Products Discovery Center: Release of the First 8490 Sequenced Strains for Exploring Actinobacteria Biosynthetic Diversity.</title>
        <authorList>
            <person name="Kalkreuter E."/>
            <person name="Kautsar S.A."/>
            <person name="Yang D."/>
            <person name="Bader C.D."/>
            <person name="Teijaro C.N."/>
            <person name="Fluegel L."/>
            <person name="Davis C.M."/>
            <person name="Simpson J.R."/>
            <person name="Lauterbach L."/>
            <person name="Steele A.D."/>
            <person name="Gui C."/>
            <person name="Meng S."/>
            <person name="Li G."/>
            <person name="Viehrig K."/>
            <person name="Ye F."/>
            <person name="Su P."/>
            <person name="Kiefer A.F."/>
            <person name="Nichols A."/>
            <person name="Cepeda A.J."/>
            <person name="Yan W."/>
            <person name="Fan B."/>
            <person name="Jiang Y."/>
            <person name="Adhikari A."/>
            <person name="Zheng C.-J."/>
            <person name="Schuster L."/>
            <person name="Cowan T.M."/>
            <person name="Smanski M.J."/>
            <person name="Chevrette M.G."/>
            <person name="De Carvalho L.P.S."/>
            <person name="Shen B."/>
        </authorList>
    </citation>
    <scope>NUCLEOTIDE SEQUENCE [LARGE SCALE GENOMIC DNA]</scope>
    <source>
        <strain evidence="5 6">NPDC002593</strain>
    </source>
</reference>
<keyword evidence="3" id="KW-0804">Transcription</keyword>
<keyword evidence="1" id="KW-0805">Transcription regulation</keyword>
<dbReference type="InterPro" id="IPR050679">
    <property type="entry name" value="Bact_HTH_transcr_reg"/>
</dbReference>
<gene>
    <name evidence="5" type="ORF">ACFYXQ_33670</name>
</gene>
<organism evidence="5 6">
    <name type="scientific">Nocardia jiangxiensis</name>
    <dbReference type="NCBI Taxonomy" id="282685"/>
    <lineage>
        <taxon>Bacteria</taxon>
        <taxon>Bacillati</taxon>
        <taxon>Actinomycetota</taxon>
        <taxon>Actinomycetes</taxon>
        <taxon>Mycobacteriales</taxon>
        <taxon>Nocardiaceae</taxon>
        <taxon>Nocardia</taxon>
    </lineage>
</organism>
<dbReference type="PROSITE" id="PS50949">
    <property type="entry name" value="HTH_GNTR"/>
    <property type="match status" value="1"/>
</dbReference>
<keyword evidence="2" id="KW-0238">DNA-binding</keyword>
<name>A0ABW6S8V5_9NOCA</name>
<keyword evidence="6" id="KW-1185">Reference proteome</keyword>
<dbReference type="Gene3D" id="3.40.1410.10">
    <property type="entry name" value="Chorismate lyase-like"/>
    <property type="match status" value="1"/>
</dbReference>
<dbReference type="Proteomes" id="UP001601992">
    <property type="component" value="Unassembled WGS sequence"/>
</dbReference>
<proteinExistence type="predicted"/>
<dbReference type="PANTHER" id="PTHR44846">
    <property type="entry name" value="MANNOSYL-D-GLYCERATE TRANSPORT/METABOLISM SYSTEM REPRESSOR MNGR-RELATED"/>
    <property type="match status" value="1"/>
</dbReference>
<dbReference type="InterPro" id="IPR036388">
    <property type="entry name" value="WH-like_DNA-bd_sf"/>
</dbReference>
<evidence type="ECO:0000256" key="2">
    <source>
        <dbReference type="ARBA" id="ARBA00023125"/>
    </source>
</evidence>
<accession>A0ABW6S8V5</accession>
<sequence>MTGTRNGRGGRIPVYRQVETELLRRIRDRELLPGERLPTEPELAAEWGVNRLTIRQAVAELARAGYVTVRQGSGTYVAEPPMVIDLALPSMPSTDADAGSTAAIAETVQQNQTETLIDLTDRDTAGDAAEALDADGPFTRIDTLIHNGNQPFMVASYWIETRRVPGFTAQVAERVPMFQILQQRYDLRLRHSWRSLTATVASTEDAALLQVPPGSPVMLRCGVNVDADRVPTMYLRRRLRGDRIRFMMRYNTD</sequence>
<dbReference type="Gene3D" id="1.10.10.10">
    <property type="entry name" value="Winged helix-like DNA-binding domain superfamily/Winged helix DNA-binding domain"/>
    <property type="match status" value="1"/>
</dbReference>
<evidence type="ECO:0000256" key="3">
    <source>
        <dbReference type="ARBA" id="ARBA00023163"/>
    </source>
</evidence>
<dbReference type="CDD" id="cd07377">
    <property type="entry name" value="WHTH_GntR"/>
    <property type="match status" value="1"/>
</dbReference>
<dbReference type="SMART" id="SM00866">
    <property type="entry name" value="UTRA"/>
    <property type="match status" value="1"/>
</dbReference>
<evidence type="ECO:0000313" key="6">
    <source>
        <dbReference type="Proteomes" id="UP001601992"/>
    </source>
</evidence>
<dbReference type="SMART" id="SM00345">
    <property type="entry name" value="HTH_GNTR"/>
    <property type="match status" value="1"/>
</dbReference>
<dbReference type="InterPro" id="IPR036390">
    <property type="entry name" value="WH_DNA-bd_sf"/>
</dbReference>
<evidence type="ECO:0000259" key="4">
    <source>
        <dbReference type="PROSITE" id="PS50949"/>
    </source>
</evidence>
<dbReference type="Pfam" id="PF07702">
    <property type="entry name" value="UTRA"/>
    <property type="match status" value="1"/>
</dbReference>
<feature type="domain" description="HTH gntR-type" evidence="4">
    <location>
        <begin position="12"/>
        <end position="80"/>
    </location>
</feature>
<dbReference type="RefSeq" id="WP_051194454.1">
    <property type="nucleotide sequence ID" value="NZ_JBIAQY010000014.1"/>
</dbReference>
<evidence type="ECO:0000313" key="5">
    <source>
        <dbReference type="EMBL" id="MFF3572730.1"/>
    </source>
</evidence>
<dbReference type="SUPFAM" id="SSF64288">
    <property type="entry name" value="Chorismate lyase-like"/>
    <property type="match status" value="1"/>
</dbReference>
<dbReference type="InterPro" id="IPR011663">
    <property type="entry name" value="UTRA"/>
</dbReference>
<dbReference type="Pfam" id="PF00392">
    <property type="entry name" value="GntR"/>
    <property type="match status" value="1"/>
</dbReference>
<comment type="caution">
    <text evidence="5">The sequence shown here is derived from an EMBL/GenBank/DDBJ whole genome shotgun (WGS) entry which is preliminary data.</text>
</comment>
<dbReference type="PRINTS" id="PR00035">
    <property type="entry name" value="HTHGNTR"/>
</dbReference>
<dbReference type="PANTHER" id="PTHR44846:SF1">
    <property type="entry name" value="MANNOSYL-D-GLYCERATE TRANSPORT_METABOLISM SYSTEM REPRESSOR MNGR-RELATED"/>
    <property type="match status" value="1"/>
</dbReference>
<dbReference type="InterPro" id="IPR028978">
    <property type="entry name" value="Chorismate_lyase_/UTRA_dom_sf"/>
</dbReference>
<dbReference type="InterPro" id="IPR000524">
    <property type="entry name" value="Tscrpt_reg_HTH_GntR"/>
</dbReference>
<dbReference type="EMBL" id="JBIAQY010000014">
    <property type="protein sequence ID" value="MFF3572730.1"/>
    <property type="molecule type" value="Genomic_DNA"/>
</dbReference>
<evidence type="ECO:0000256" key="1">
    <source>
        <dbReference type="ARBA" id="ARBA00023015"/>
    </source>
</evidence>
<protein>
    <submittedName>
        <fullName evidence="5">GntR family transcriptional regulator</fullName>
    </submittedName>
</protein>